<name>R0D6M7_9FIRM</name>
<gene>
    <name evidence="1" type="ORF">HMPREF1083_02325</name>
</gene>
<reference evidence="1" key="1">
    <citation type="submission" date="2013-01" db="EMBL/GenBank/DDBJ databases">
        <title>The Genome Sequence of Clostridium clostridioforme 90A6.</title>
        <authorList>
            <consortium name="The Broad Institute Genome Sequencing Platform"/>
            <person name="Earl A."/>
            <person name="Ward D."/>
            <person name="Feldgarden M."/>
            <person name="Gevers D."/>
            <person name="Courvalin P."/>
            <person name="Lambert T."/>
            <person name="Walker B."/>
            <person name="Young S.K."/>
            <person name="Zeng Q."/>
            <person name="Gargeya S."/>
            <person name="Fitzgerald M."/>
            <person name="Haas B."/>
            <person name="Abouelleil A."/>
            <person name="Alvarado L."/>
            <person name="Arachchi H.M."/>
            <person name="Berlin A.M."/>
            <person name="Chapman S.B."/>
            <person name="Dewar J."/>
            <person name="Goldberg J."/>
            <person name="Griggs A."/>
            <person name="Gujja S."/>
            <person name="Hansen M."/>
            <person name="Howarth C."/>
            <person name="Imamovic A."/>
            <person name="Larimer J."/>
            <person name="McCowan C."/>
            <person name="Murphy C."/>
            <person name="Neiman D."/>
            <person name="Pearson M."/>
            <person name="Priest M."/>
            <person name="Roberts A."/>
            <person name="Saif S."/>
            <person name="Shea T."/>
            <person name="Sisk P."/>
            <person name="Sykes S."/>
            <person name="Wortman J."/>
            <person name="Nusbaum C."/>
            <person name="Birren B."/>
        </authorList>
    </citation>
    <scope>NUCLEOTIDE SEQUENCE [LARGE SCALE GENOMIC DNA]</scope>
    <source>
        <strain evidence="1">90A6</strain>
    </source>
</reference>
<comment type="caution">
    <text evidence="1">The sequence shown here is derived from an EMBL/GenBank/DDBJ whole genome shotgun (WGS) entry which is preliminary data.</text>
</comment>
<evidence type="ECO:0000313" key="2">
    <source>
        <dbReference type="Proteomes" id="UP000013180"/>
    </source>
</evidence>
<dbReference type="EMBL" id="AGYL01000017">
    <property type="protein sequence ID" value="ENZ64782.1"/>
    <property type="molecule type" value="Genomic_DNA"/>
</dbReference>
<keyword evidence="2" id="KW-1185">Reference proteome</keyword>
<dbReference type="HOGENOM" id="CLU_152453_0_0_9"/>
<organism evidence="1 2">
    <name type="scientific">[Clostridium] clostridioforme 90A6</name>
    <dbReference type="NCBI Taxonomy" id="999406"/>
    <lineage>
        <taxon>Bacteria</taxon>
        <taxon>Bacillati</taxon>
        <taxon>Bacillota</taxon>
        <taxon>Clostridia</taxon>
        <taxon>Lachnospirales</taxon>
        <taxon>Lachnospiraceae</taxon>
        <taxon>Enterocloster</taxon>
    </lineage>
</organism>
<protein>
    <recommendedName>
        <fullName evidence="3">IrrE N-terminal-like domain-containing protein</fullName>
    </recommendedName>
</protein>
<dbReference type="PATRIC" id="fig|999406.3.peg.2524"/>
<sequence length="116" mass="13422">MQDCKVNILGTEWEIKFGDESQYPNLEGIDGYCDSSIKEIVVDDMKKSEGRTGAKENLKEYQRICLRHEIIHAFMEESGLSGNFEHKSIGIEETTVDWFAIQFPKIFKVFKELNLL</sequence>
<dbReference type="Proteomes" id="UP000013180">
    <property type="component" value="Unassembled WGS sequence"/>
</dbReference>
<accession>R0D6M7</accession>
<evidence type="ECO:0000313" key="1">
    <source>
        <dbReference type="EMBL" id="ENZ64782.1"/>
    </source>
</evidence>
<proteinExistence type="predicted"/>
<dbReference type="AlphaFoldDB" id="R0D6M7"/>
<evidence type="ECO:0008006" key="3">
    <source>
        <dbReference type="Google" id="ProtNLM"/>
    </source>
</evidence>